<sequence>MRRLVIVTDGYSLSVEQCELSGLEVMSVFNILSNLLNDGQFPYPGDPPMLELPKPEEPKKEN</sequence>
<dbReference type="AlphaFoldDB" id="A0A0F9EE23"/>
<evidence type="ECO:0000313" key="2">
    <source>
        <dbReference type="EMBL" id="KKL28121.1"/>
    </source>
</evidence>
<proteinExistence type="predicted"/>
<evidence type="ECO:0000256" key="1">
    <source>
        <dbReference type="SAM" id="MobiDB-lite"/>
    </source>
</evidence>
<organism evidence="2">
    <name type="scientific">marine sediment metagenome</name>
    <dbReference type="NCBI Taxonomy" id="412755"/>
    <lineage>
        <taxon>unclassified sequences</taxon>
        <taxon>metagenomes</taxon>
        <taxon>ecological metagenomes</taxon>
    </lineage>
</organism>
<gene>
    <name evidence="2" type="ORF">LCGC14_2378330</name>
</gene>
<comment type="caution">
    <text evidence="2">The sequence shown here is derived from an EMBL/GenBank/DDBJ whole genome shotgun (WGS) entry which is preliminary data.</text>
</comment>
<name>A0A0F9EE23_9ZZZZ</name>
<dbReference type="EMBL" id="LAZR01035209">
    <property type="protein sequence ID" value="KKL28121.1"/>
    <property type="molecule type" value="Genomic_DNA"/>
</dbReference>
<protein>
    <submittedName>
        <fullName evidence="2">Uncharacterized protein</fullName>
    </submittedName>
</protein>
<reference evidence="2" key="1">
    <citation type="journal article" date="2015" name="Nature">
        <title>Complex archaea that bridge the gap between prokaryotes and eukaryotes.</title>
        <authorList>
            <person name="Spang A."/>
            <person name="Saw J.H."/>
            <person name="Jorgensen S.L."/>
            <person name="Zaremba-Niedzwiedzka K."/>
            <person name="Martijn J."/>
            <person name="Lind A.E."/>
            <person name="van Eijk R."/>
            <person name="Schleper C."/>
            <person name="Guy L."/>
            <person name="Ettema T.J."/>
        </authorList>
    </citation>
    <scope>NUCLEOTIDE SEQUENCE</scope>
</reference>
<feature type="region of interest" description="Disordered" evidence="1">
    <location>
        <begin position="43"/>
        <end position="62"/>
    </location>
</feature>
<feature type="compositionally biased region" description="Basic and acidic residues" evidence="1">
    <location>
        <begin position="53"/>
        <end position="62"/>
    </location>
</feature>
<accession>A0A0F9EE23</accession>